<dbReference type="RefSeq" id="XP_018283000.1">
    <property type="nucleotide sequence ID" value="XM_018425056.1"/>
</dbReference>
<evidence type="ECO:0000313" key="1">
    <source>
        <dbReference type="EMBL" id="KLT46509.1"/>
    </source>
</evidence>
<protein>
    <recommendedName>
        <fullName evidence="3">BTB domain-containing protein</fullName>
    </recommendedName>
</protein>
<accession>A0A0J1BEG5</accession>
<proteinExistence type="predicted"/>
<evidence type="ECO:0008006" key="3">
    <source>
        <dbReference type="Google" id="ProtNLM"/>
    </source>
</evidence>
<dbReference type="EMBL" id="KQ087177">
    <property type="protein sequence ID" value="KLT46509.1"/>
    <property type="molecule type" value="Genomic_DNA"/>
</dbReference>
<organism evidence="1 2">
    <name type="scientific">Cutaneotrichosporon oleaginosum</name>
    <dbReference type="NCBI Taxonomy" id="879819"/>
    <lineage>
        <taxon>Eukaryota</taxon>
        <taxon>Fungi</taxon>
        <taxon>Dikarya</taxon>
        <taxon>Basidiomycota</taxon>
        <taxon>Agaricomycotina</taxon>
        <taxon>Tremellomycetes</taxon>
        <taxon>Trichosporonales</taxon>
        <taxon>Trichosporonaceae</taxon>
        <taxon>Cutaneotrichosporon</taxon>
    </lineage>
</organism>
<sequence length="220" mass="25073">MSQPRLRNAQCNCDRESGEWKDGDFEVITADRVRFRVPSYLLFWASELFRDAQKFETNSTSKTAFTVTLLDSEIETAVIFEHFLKLITDLSLDDLLMHGRDPNLDDARQCNGLIKFVIKWQCSPTIFRTIRTLLEAKASLSQAHALLVFTAGAVMEDETVCFRAIAFWDASPKLVPSKWPLWVWEHCPFRYAAALARSCSSREGPLAALFTLELDDLADE</sequence>
<dbReference type="AlphaFoldDB" id="A0A0J1BEG5"/>
<name>A0A0J1BEG5_9TREE</name>
<evidence type="ECO:0000313" key="2">
    <source>
        <dbReference type="Proteomes" id="UP000053611"/>
    </source>
</evidence>
<dbReference type="OrthoDB" id="2574774at2759"/>
<gene>
    <name evidence="1" type="ORF">CC85DRAFT_298698</name>
</gene>
<keyword evidence="2" id="KW-1185">Reference proteome</keyword>
<dbReference type="Proteomes" id="UP000053611">
    <property type="component" value="Unassembled WGS sequence"/>
</dbReference>
<dbReference type="GeneID" id="28985659"/>
<reference evidence="1 2" key="1">
    <citation type="submission" date="2015-03" db="EMBL/GenBank/DDBJ databases">
        <title>Genomics and transcriptomics of the oil-accumulating basidiomycete yeast T. oleaginosus allow insights into substrate utilization and the diverse evolutionary trajectories of mating systems in fungi.</title>
        <authorList>
            <consortium name="DOE Joint Genome Institute"/>
            <person name="Kourist R."/>
            <person name="Kracht O."/>
            <person name="Bracharz F."/>
            <person name="Lipzen A."/>
            <person name="Nolan M."/>
            <person name="Ohm R."/>
            <person name="Grigoriev I."/>
            <person name="Sun S."/>
            <person name="Heitman J."/>
            <person name="Bruck T."/>
            <person name="Nowrousian M."/>
        </authorList>
    </citation>
    <scope>NUCLEOTIDE SEQUENCE [LARGE SCALE GENOMIC DNA]</scope>
    <source>
        <strain evidence="1 2">IBC0246</strain>
    </source>
</reference>